<gene>
    <name evidence="1" type="ORF">GCM10011390_06080</name>
</gene>
<accession>A0A917E101</accession>
<dbReference type="EMBL" id="BMIQ01000001">
    <property type="protein sequence ID" value="GGD90041.1"/>
    <property type="molecule type" value="Genomic_DNA"/>
</dbReference>
<dbReference type="InterPro" id="IPR029044">
    <property type="entry name" value="Nucleotide-diphossugar_trans"/>
</dbReference>
<dbReference type="AlphaFoldDB" id="A0A917E101"/>
<name>A0A917E101_9HYPH</name>
<protein>
    <submittedName>
        <fullName evidence="1">Uncharacterized protein</fullName>
    </submittedName>
</protein>
<sequence length="224" mass="25192">MIANIDPVFGTSRAGEECAELIRAYDPQAEIFHPNEAGFAAAVARVWAASRAEIVLHLEDDWLLRKPVAPADILPFFAEKRTAQVSFNHANKNWDIAAKGPFCTIKRSRRLFGLALPMKIRIPNFLTSPSFYRGSVARSAARLLDPRFDPEKQFCRGLNPSLEAHVLRLRNRVVGEIGDYFIEDLGRAWRETRGIEKHLLDGQSVWSEAPPSSHAPDSMMLERA</sequence>
<dbReference type="SUPFAM" id="SSF53448">
    <property type="entry name" value="Nucleotide-diphospho-sugar transferases"/>
    <property type="match status" value="1"/>
</dbReference>
<comment type="caution">
    <text evidence="1">The sequence shown here is derived from an EMBL/GenBank/DDBJ whole genome shotgun (WGS) entry which is preliminary data.</text>
</comment>
<keyword evidence="2" id="KW-1185">Reference proteome</keyword>
<proteinExistence type="predicted"/>
<evidence type="ECO:0000313" key="1">
    <source>
        <dbReference type="EMBL" id="GGD90041.1"/>
    </source>
</evidence>
<evidence type="ECO:0000313" key="2">
    <source>
        <dbReference type="Proteomes" id="UP000644699"/>
    </source>
</evidence>
<dbReference type="Proteomes" id="UP000644699">
    <property type="component" value="Unassembled WGS sequence"/>
</dbReference>
<organism evidence="1 2">
    <name type="scientific">Aureimonas endophytica</name>
    <dbReference type="NCBI Taxonomy" id="2027858"/>
    <lineage>
        <taxon>Bacteria</taxon>
        <taxon>Pseudomonadati</taxon>
        <taxon>Pseudomonadota</taxon>
        <taxon>Alphaproteobacteria</taxon>
        <taxon>Hyphomicrobiales</taxon>
        <taxon>Aurantimonadaceae</taxon>
        <taxon>Aureimonas</taxon>
    </lineage>
</organism>
<reference evidence="1" key="2">
    <citation type="submission" date="2020-09" db="EMBL/GenBank/DDBJ databases">
        <authorList>
            <person name="Sun Q."/>
            <person name="Zhou Y."/>
        </authorList>
    </citation>
    <scope>NUCLEOTIDE SEQUENCE</scope>
    <source>
        <strain evidence="1">CGMCC 1.15367</strain>
    </source>
</reference>
<reference evidence="1" key="1">
    <citation type="journal article" date="2014" name="Int. J. Syst. Evol. Microbiol.">
        <title>Complete genome sequence of Corynebacterium casei LMG S-19264T (=DSM 44701T), isolated from a smear-ripened cheese.</title>
        <authorList>
            <consortium name="US DOE Joint Genome Institute (JGI-PGF)"/>
            <person name="Walter F."/>
            <person name="Albersmeier A."/>
            <person name="Kalinowski J."/>
            <person name="Ruckert C."/>
        </authorList>
    </citation>
    <scope>NUCLEOTIDE SEQUENCE</scope>
    <source>
        <strain evidence="1">CGMCC 1.15367</strain>
    </source>
</reference>